<dbReference type="RefSeq" id="WP_105961388.1">
    <property type="nucleotide sequence ID" value="NZ_JAGXBR010000044.1"/>
</dbReference>
<reference evidence="2 3" key="1">
    <citation type="submission" date="2018-03" db="EMBL/GenBank/DDBJ databases">
        <title>Draft Genome Sequences of six Lactobacillus pentosus Strains Isolated from Brines of Traditionally Fermented Spanish-Style Green Table Olives.</title>
        <authorList>
            <person name="Calero-Delgado B."/>
            <person name="Martin-Platero A.M."/>
            <person name="Perez-Pulido A.J."/>
            <person name="Benitez-Cabello A."/>
            <person name="Casimiro-Soriguer C.S."/>
            <person name="Martinez-Bueno M."/>
            <person name="Arroyo-Lopez F.N."/>
            <person name="Rodriguez-Gomez F."/>
            <person name="Bautista-Gallego J."/>
            <person name="Garrido-Fernandez A."/>
            <person name="Jimenez-Diaz R."/>
        </authorList>
    </citation>
    <scope>NUCLEOTIDE SEQUENCE [LARGE SCALE GENOMIC DNA]</scope>
    <source>
        <strain evidence="2 3">IG2</strain>
    </source>
</reference>
<name>A0AAW8W2N9_LACPE</name>
<protein>
    <submittedName>
        <fullName evidence="1">Uncharacterized protein</fullName>
    </submittedName>
</protein>
<accession>A0AAW8W2N9</accession>
<dbReference type="EMBL" id="PVOB01000175">
    <property type="protein sequence ID" value="PRO94486.1"/>
    <property type="molecule type" value="Genomic_DNA"/>
</dbReference>
<dbReference type="Proteomes" id="UP001267003">
    <property type="component" value="Unassembled WGS sequence"/>
</dbReference>
<dbReference type="EMBL" id="JAVLAQ010000006">
    <property type="protein sequence ID" value="MDT6991943.1"/>
    <property type="molecule type" value="Genomic_DNA"/>
</dbReference>
<dbReference type="AlphaFoldDB" id="A0AAW8W2N9"/>
<dbReference type="Proteomes" id="UP000238378">
    <property type="component" value="Unassembled WGS sequence"/>
</dbReference>
<sequence length="120" mass="13682">MKVKPTIIPNRKFSFYNHSDVCDVTLRVVDDDDNTLFDIYEEIGIPEHSKCDITKYGDAVPLELINCKLLAVPVDVKNQNNIEIFNYLSAYATTDKPDIEWVLSSLGKEIIDNFDAIIIE</sequence>
<evidence type="ECO:0000313" key="4">
    <source>
        <dbReference type="Proteomes" id="UP001267003"/>
    </source>
</evidence>
<evidence type="ECO:0000313" key="2">
    <source>
        <dbReference type="EMBL" id="PRO94486.1"/>
    </source>
</evidence>
<reference evidence="1" key="2">
    <citation type="submission" date="2023-08" db="EMBL/GenBank/DDBJ databases">
        <authorList>
            <person name="Page C.A."/>
            <person name="Perez-Diaz I.M."/>
        </authorList>
    </citation>
    <scope>NUCLEOTIDE SEQUENCE</scope>
    <source>
        <strain evidence="1">7.8.46</strain>
    </source>
</reference>
<comment type="caution">
    <text evidence="1">The sequence shown here is derived from an EMBL/GenBank/DDBJ whole genome shotgun (WGS) entry which is preliminary data.</text>
</comment>
<gene>
    <name evidence="2" type="ORF">C6Y08_09750</name>
    <name evidence="1" type="ORF">RI536_18095</name>
</gene>
<keyword evidence="3" id="KW-1185">Reference proteome</keyword>
<evidence type="ECO:0000313" key="3">
    <source>
        <dbReference type="Proteomes" id="UP000238378"/>
    </source>
</evidence>
<evidence type="ECO:0000313" key="1">
    <source>
        <dbReference type="EMBL" id="MDT6991943.1"/>
    </source>
</evidence>
<proteinExistence type="predicted"/>
<organism evidence="1 4">
    <name type="scientific">Lactiplantibacillus pentosus</name>
    <name type="common">Lactobacillus pentosus</name>
    <dbReference type="NCBI Taxonomy" id="1589"/>
    <lineage>
        <taxon>Bacteria</taxon>
        <taxon>Bacillati</taxon>
        <taxon>Bacillota</taxon>
        <taxon>Bacilli</taxon>
        <taxon>Lactobacillales</taxon>
        <taxon>Lactobacillaceae</taxon>
        <taxon>Lactiplantibacillus</taxon>
    </lineage>
</organism>